<evidence type="ECO:0000313" key="2">
    <source>
        <dbReference type="Proteomes" id="UP001207468"/>
    </source>
</evidence>
<keyword evidence="2" id="KW-1185">Reference proteome</keyword>
<evidence type="ECO:0000313" key="1">
    <source>
        <dbReference type="EMBL" id="KAI9509823.1"/>
    </source>
</evidence>
<protein>
    <submittedName>
        <fullName evidence="1">DNA polymerase subunit Cdc27</fullName>
    </submittedName>
</protein>
<accession>A0ACC0UDN1</accession>
<dbReference type="Proteomes" id="UP001207468">
    <property type="component" value="Unassembled WGS sequence"/>
</dbReference>
<sequence length="458" mass="49395">MSSDSVLDFLTEELVVGKNIVTYRSLSHALGIHVNKAKNELASYHSERAGSLDAAHATYIIGGEPRTSYLDSVRDADAMTVDEQETDEGSEHVPETKITLVGEADLETSKEQYARIDFVHIYSLSPAPIREPALLCEPAKSLRETDKGAGTGFTVALGRITGPNWHTNIKERTDLRPARSPPDTKSSAANAASTSKNKLPGLSKAPSTTEETKPVVKSEPKDVKLEVKEEPAKPKPSGKLDFSKAKPAASDSKPKVEPAESSPASKPGPKSELQPSKPKNKLVERKSTLLKLSDSEDEESTRAPVKPPTGRTESNSAPRATRVAAISDDEDDEAPKPPPTTKAAYKKIKRKAAVPPDSDAEKELRAMMDIDDDHVTKVPRAASISEPATPPPATDVEMEDRGPETEPEPEPEPGRAPAARKAQRKPKKVVPVGRNGLRKRRVVKSRTTMDGKGYVGAS</sequence>
<organism evidence="1 2">
    <name type="scientific">Russula earlei</name>
    <dbReference type="NCBI Taxonomy" id="71964"/>
    <lineage>
        <taxon>Eukaryota</taxon>
        <taxon>Fungi</taxon>
        <taxon>Dikarya</taxon>
        <taxon>Basidiomycota</taxon>
        <taxon>Agaricomycotina</taxon>
        <taxon>Agaricomycetes</taxon>
        <taxon>Russulales</taxon>
        <taxon>Russulaceae</taxon>
        <taxon>Russula</taxon>
    </lineage>
</organism>
<dbReference type="EMBL" id="JAGFNK010000055">
    <property type="protein sequence ID" value="KAI9509823.1"/>
    <property type="molecule type" value="Genomic_DNA"/>
</dbReference>
<gene>
    <name evidence="1" type="ORF">F5148DRAFT_694960</name>
</gene>
<reference evidence="1" key="1">
    <citation type="submission" date="2021-03" db="EMBL/GenBank/DDBJ databases">
        <title>Evolutionary priming and transition to the ectomycorrhizal habit in an iconic lineage of mushroom-forming fungi: is preadaptation a requirement?</title>
        <authorList>
            <consortium name="DOE Joint Genome Institute"/>
            <person name="Looney B.P."/>
            <person name="Miyauchi S."/>
            <person name="Morin E."/>
            <person name="Drula E."/>
            <person name="Courty P.E."/>
            <person name="Chicoki N."/>
            <person name="Fauchery L."/>
            <person name="Kohler A."/>
            <person name="Kuo A."/>
            <person name="LaButti K."/>
            <person name="Pangilinan J."/>
            <person name="Lipzen A."/>
            <person name="Riley R."/>
            <person name="Andreopoulos W."/>
            <person name="He G."/>
            <person name="Johnson J."/>
            <person name="Barry K.W."/>
            <person name="Grigoriev I.V."/>
            <person name="Nagy L."/>
            <person name="Hibbett D."/>
            <person name="Henrissat B."/>
            <person name="Matheny P.B."/>
            <person name="Labbe J."/>
            <person name="Martin A.F."/>
        </authorList>
    </citation>
    <scope>NUCLEOTIDE SEQUENCE</scope>
    <source>
        <strain evidence="1">BPL698</strain>
    </source>
</reference>
<proteinExistence type="predicted"/>
<comment type="caution">
    <text evidence="1">The sequence shown here is derived from an EMBL/GenBank/DDBJ whole genome shotgun (WGS) entry which is preliminary data.</text>
</comment>
<name>A0ACC0UDN1_9AGAM</name>